<accession>E6X9M0</accession>
<dbReference type="OrthoDB" id="1439785at2"/>
<dbReference type="AlphaFoldDB" id="E6X9M0"/>
<evidence type="ECO:0000256" key="1">
    <source>
        <dbReference type="SAM" id="SignalP"/>
    </source>
</evidence>
<dbReference type="RefSeq" id="WP_013550251.1">
    <property type="nucleotide sequence ID" value="NC_014934.1"/>
</dbReference>
<organism evidence="2 3">
    <name type="scientific">Cellulophaga algicola (strain DSM 14237 / IC166 / ACAM 630)</name>
    <dbReference type="NCBI Taxonomy" id="688270"/>
    <lineage>
        <taxon>Bacteria</taxon>
        <taxon>Pseudomonadati</taxon>
        <taxon>Bacteroidota</taxon>
        <taxon>Flavobacteriia</taxon>
        <taxon>Flavobacteriales</taxon>
        <taxon>Flavobacteriaceae</taxon>
        <taxon>Cellulophaga</taxon>
    </lineage>
</organism>
<dbReference type="HOGENOM" id="CLU_1419185_0_0_10"/>
<dbReference type="KEGG" id="cao:Celal_1458"/>
<proteinExistence type="predicted"/>
<dbReference type="EMBL" id="CP002453">
    <property type="protein sequence ID" value="ADV48770.1"/>
    <property type="molecule type" value="Genomic_DNA"/>
</dbReference>
<evidence type="ECO:0000313" key="3">
    <source>
        <dbReference type="Proteomes" id="UP000008634"/>
    </source>
</evidence>
<name>E6X9M0_CELAD</name>
<evidence type="ECO:0000313" key="2">
    <source>
        <dbReference type="EMBL" id="ADV48770.1"/>
    </source>
</evidence>
<protein>
    <recommendedName>
        <fullName evidence="4">DUF3828 domain-containing protein</fullName>
    </recommendedName>
</protein>
<sequence length="191" mass="22338">MKTVLLAFLCLLTSIGSAQELSTETISEIEAFGKKQLIHVKEFQMKKYYASFSEEYLLLFLGETIDMKERIKWAKKQKRSYKKDPNAITSPRMRKLYGMTSEDFYADFNTYIFTQDAIANGYVNASDLIKKTMLLFSKSFNPALVFTKDRYLMVMLSKPSADGKHSKHRDYMILQIIEKKNTKWQVYASYF</sequence>
<keyword evidence="3" id="KW-1185">Reference proteome</keyword>
<evidence type="ECO:0008006" key="4">
    <source>
        <dbReference type="Google" id="ProtNLM"/>
    </source>
</evidence>
<dbReference type="Proteomes" id="UP000008634">
    <property type="component" value="Chromosome"/>
</dbReference>
<dbReference type="STRING" id="688270.Celal_1458"/>
<feature type="chain" id="PRO_5003212738" description="DUF3828 domain-containing protein" evidence="1">
    <location>
        <begin position="19"/>
        <end position="191"/>
    </location>
</feature>
<reference evidence="2 3" key="1">
    <citation type="journal article" date="2010" name="Stand. Genomic Sci.">
        <title>Complete genome sequence of Cellulophaga algicola type strain (IC166).</title>
        <authorList>
            <person name="Abt B."/>
            <person name="Lu M."/>
            <person name="Misra M."/>
            <person name="Han C."/>
            <person name="Nolan M."/>
            <person name="Lucas S."/>
            <person name="Hammon N."/>
            <person name="Deshpande S."/>
            <person name="Cheng J.F."/>
            <person name="Tapia R."/>
            <person name="Goodwin L."/>
            <person name="Pitluck S."/>
            <person name="Liolios K."/>
            <person name="Pagani I."/>
            <person name="Ivanova N."/>
            <person name="Mavromatis K."/>
            <person name="Ovchinikova G."/>
            <person name="Pati A."/>
            <person name="Chen A."/>
            <person name="Palaniappan K."/>
            <person name="Land M."/>
            <person name="Hauser L."/>
            <person name="Chang Y.J."/>
            <person name="Jeffries C.D."/>
            <person name="Detter J.C."/>
            <person name="Brambilla E."/>
            <person name="Rohde M."/>
            <person name="Tindall B.J."/>
            <person name="Goker M."/>
            <person name="Woyke T."/>
            <person name="Bristow J."/>
            <person name="Eisen J.A."/>
            <person name="Markowitz V."/>
            <person name="Hugenholtz P."/>
            <person name="Kyrpides N.C."/>
            <person name="Klenk H.P."/>
            <person name="Lapidus A."/>
        </authorList>
    </citation>
    <scope>NUCLEOTIDE SEQUENCE [LARGE SCALE GENOMIC DNA]</scope>
    <source>
        <strain evidence="3">DSM 14237 / IC166 / ACAM 630</strain>
    </source>
</reference>
<gene>
    <name evidence="2" type="ordered locus">Celal_1458</name>
</gene>
<keyword evidence="1" id="KW-0732">Signal</keyword>
<feature type="signal peptide" evidence="1">
    <location>
        <begin position="1"/>
        <end position="18"/>
    </location>
</feature>